<name>A0AAN5DF77_9BILA</name>
<dbReference type="Proteomes" id="UP001328107">
    <property type="component" value="Unassembled WGS sequence"/>
</dbReference>
<evidence type="ECO:0000256" key="1">
    <source>
        <dbReference type="SAM" id="MobiDB-lite"/>
    </source>
</evidence>
<evidence type="ECO:0000313" key="3">
    <source>
        <dbReference type="Proteomes" id="UP001328107"/>
    </source>
</evidence>
<gene>
    <name evidence="2" type="ORF">PMAYCL1PPCAC_32269</name>
</gene>
<keyword evidence="3" id="KW-1185">Reference proteome</keyword>
<dbReference type="EMBL" id="BTRK01000006">
    <property type="protein sequence ID" value="GMR62074.1"/>
    <property type="molecule type" value="Genomic_DNA"/>
</dbReference>
<organism evidence="2 3">
    <name type="scientific">Pristionchus mayeri</name>
    <dbReference type="NCBI Taxonomy" id="1317129"/>
    <lineage>
        <taxon>Eukaryota</taxon>
        <taxon>Metazoa</taxon>
        <taxon>Ecdysozoa</taxon>
        <taxon>Nematoda</taxon>
        <taxon>Chromadorea</taxon>
        <taxon>Rhabditida</taxon>
        <taxon>Rhabditina</taxon>
        <taxon>Diplogasteromorpha</taxon>
        <taxon>Diplogasteroidea</taxon>
        <taxon>Neodiplogasteridae</taxon>
        <taxon>Pristionchus</taxon>
    </lineage>
</organism>
<feature type="region of interest" description="Disordered" evidence="1">
    <location>
        <begin position="162"/>
        <end position="211"/>
    </location>
</feature>
<evidence type="ECO:0000313" key="2">
    <source>
        <dbReference type="EMBL" id="GMR62074.1"/>
    </source>
</evidence>
<proteinExistence type="predicted"/>
<dbReference type="AlphaFoldDB" id="A0AAN5DF77"/>
<feature type="compositionally biased region" description="Pro residues" evidence="1">
    <location>
        <begin position="197"/>
        <end position="209"/>
    </location>
</feature>
<sequence>MDTTPSSISQHIINANESDYLIECVNKYSSIIVDLATNRSVEANGARTVTWARITEMFNTKFNVEVTTKALKSNLSYRQGKLKRIPSKYTVFREWLKNPTRSERDMEMELGRGDFLLLKLFGEEVEKPLMKRAFDDLETSMKPNEWNGNEAEASPYHFEPSFMDAVPKDEFDPDSFSEDSRPPVEPLPAKRARVSPQVPPPQPLPPAPSPIRVDRVVDEESQLRMELLRAQIELTKTQQIAAEKQIQANTAMILMMDNLTKRIEKKSEESDQSSVSSLISIMKEMVKK</sequence>
<reference evidence="3" key="1">
    <citation type="submission" date="2022-10" db="EMBL/GenBank/DDBJ databases">
        <title>Genome assembly of Pristionchus species.</title>
        <authorList>
            <person name="Yoshida K."/>
            <person name="Sommer R.J."/>
        </authorList>
    </citation>
    <scope>NUCLEOTIDE SEQUENCE [LARGE SCALE GENOMIC DNA]</scope>
    <source>
        <strain evidence="3">RS5460</strain>
    </source>
</reference>
<accession>A0AAN5DF77</accession>
<comment type="caution">
    <text evidence="2">The sequence shown here is derived from an EMBL/GenBank/DDBJ whole genome shotgun (WGS) entry which is preliminary data.</text>
</comment>
<protein>
    <submittedName>
        <fullName evidence="2">Uncharacterized protein</fullName>
    </submittedName>
</protein>